<dbReference type="InterPro" id="IPR045002">
    <property type="entry name" value="Ech1-like"/>
</dbReference>
<dbReference type="FunFam" id="1.10.12.10:FF:000004">
    <property type="entry name" value="Delta3,5-delta2,4-dienoyl-CoA isomerase"/>
    <property type="match status" value="1"/>
</dbReference>
<dbReference type="SUPFAM" id="SSF52096">
    <property type="entry name" value="ClpP/crotonase"/>
    <property type="match status" value="1"/>
</dbReference>
<dbReference type="InterPro" id="IPR029045">
    <property type="entry name" value="ClpP/crotonase-like_dom_sf"/>
</dbReference>
<dbReference type="CDD" id="cd06558">
    <property type="entry name" value="crotonase-like"/>
    <property type="match status" value="1"/>
</dbReference>
<protein>
    <submittedName>
        <fullName evidence="6">Crotonase/enoyl-CoA hydratase family protein</fullName>
    </submittedName>
</protein>
<dbReference type="GO" id="GO:0016853">
    <property type="term" value="F:isomerase activity"/>
    <property type="evidence" value="ECO:0007669"/>
    <property type="project" value="UniProtKB-KW"/>
</dbReference>
<evidence type="ECO:0000256" key="2">
    <source>
        <dbReference type="ARBA" id="ARBA00005254"/>
    </source>
</evidence>
<evidence type="ECO:0000256" key="4">
    <source>
        <dbReference type="ARBA" id="ARBA00023098"/>
    </source>
</evidence>
<name>A0A849K585_9MICO</name>
<dbReference type="PANTHER" id="PTHR43149:SF1">
    <property type="entry name" value="DELTA(3,5)-DELTA(2,4)-DIENOYL-COA ISOMERASE, MITOCHONDRIAL"/>
    <property type="match status" value="1"/>
</dbReference>
<dbReference type="Gene3D" id="3.90.226.10">
    <property type="entry name" value="2-enoyl-CoA Hydratase, Chain A, domain 1"/>
    <property type="match status" value="1"/>
</dbReference>
<comment type="similarity">
    <text evidence="2">Belongs to the enoyl-CoA hydratase/isomerase family.</text>
</comment>
<dbReference type="InterPro" id="IPR001753">
    <property type="entry name" value="Enoyl-CoA_hydra/iso"/>
</dbReference>
<keyword evidence="5" id="KW-0413">Isomerase</keyword>
<evidence type="ECO:0000256" key="1">
    <source>
        <dbReference type="ARBA" id="ARBA00005005"/>
    </source>
</evidence>
<dbReference type="EMBL" id="JABFAJ010000024">
    <property type="protein sequence ID" value="NNU28518.1"/>
    <property type="molecule type" value="Genomic_DNA"/>
</dbReference>
<accession>A0A849K585</accession>
<keyword evidence="3" id="KW-0276">Fatty acid metabolism</keyword>
<keyword evidence="7" id="KW-1185">Reference proteome</keyword>
<dbReference type="UniPathway" id="UPA00659"/>
<evidence type="ECO:0000313" key="7">
    <source>
        <dbReference type="Proteomes" id="UP000557204"/>
    </source>
</evidence>
<dbReference type="InterPro" id="IPR014748">
    <property type="entry name" value="Enoyl-CoA_hydra_C"/>
</dbReference>
<dbReference type="Gene3D" id="1.10.12.10">
    <property type="entry name" value="Lyase 2-enoyl-coa Hydratase, Chain A, domain 2"/>
    <property type="match status" value="1"/>
</dbReference>
<comment type="caution">
    <text evidence="6">The sequence shown here is derived from an EMBL/GenBank/DDBJ whole genome shotgun (WGS) entry which is preliminary data.</text>
</comment>
<dbReference type="GO" id="GO:0006635">
    <property type="term" value="P:fatty acid beta-oxidation"/>
    <property type="evidence" value="ECO:0007669"/>
    <property type="project" value="UniProtKB-UniPathway"/>
</dbReference>
<sequence length="269" mass="28898">MTDARFDLTRDDGVVTVELAGRDGKPVMDPEFLTELHDTFVELDQDDEARVIVLRGTRGNFSYGLDLAAVAGMFGHFLSKDDADTRQQVHATVRRWQAAMTAVASCRKPTIAAIEGWCLGGGVDLAAACDIRVASADATLSIKEARLAIVADLGSLQRLVGVIGDGHLRQLALTGEDITAERAARIGLVNDVYPSSEELMAAAHALASTIARNSALTMRGIKDVLDAERGPRVEAGLRYVAAWNSAFLASDDLLEAMAAMREGREPTFR</sequence>
<evidence type="ECO:0000256" key="3">
    <source>
        <dbReference type="ARBA" id="ARBA00022832"/>
    </source>
</evidence>
<dbReference type="NCBIfam" id="NF004794">
    <property type="entry name" value="PRK06142.1"/>
    <property type="match status" value="1"/>
</dbReference>
<dbReference type="Pfam" id="PF00378">
    <property type="entry name" value="ECH_1"/>
    <property type="match status" value="1"/>
</dbReference>
<proteinExistence type="inferred from homology"/>
<gene>
    <name evidence="6" type="ORF">HLI28_13335</name>
</gene>
<dbReference type="RefSeq" id="WP_171248051.1">
    <property type="nucleotide sequence ID" value="NZ_JABFAJ010000024.1"/>
</dbReference>
<dbReference type="PANTHER" id="PTHR43149">
    <property type="entry name" value="ENOYL-COA HYDRATASE"/>
    <property type="match status" value="1"/>
</dbReference>
<reference evidence="6 7" key="1">
    <citation type="submission" date="2020-05" db="EMBL/GenBank/DDBJ databases">
        <title>Genome sequence of Isoptericola sp. JC619 isolated from Chilika lagoon, India.</title>
        <authorList>
            <person name="Kumar D."/>
            <person name="Appam K."/>
            <person name="Gandham S."/>
            <person name="Uppada J."/>
            <person name="Sasikala C."/>
            <person name="Venkata Ramana C."/>
        </authorList>
    </citation>
    <scope>NUCLEOTIDE SEQUENCE [LARGE SCALE GENOMIC DNA]</scope>
    <source>
        <strain evidence="6 7">JC619</strain>
    </source>
</reference>
<keyword evidence="4" id="KW-0443">Lipid metabolism</keyword>
<evidence type="ECO:0000313" key="6">
    <source>
        <dbReference type="EMBL" id="NNU28518.1"/>
    </source>
</evidence>
<dbReference type="Proteomes" id="UP000557204">
    <property type="component" value="Unassembled WGS sequence"/>
</dbReference>
<dbReference type="AlphaFoldDB" id="A0A849K585"/>
<evidence type="ECO:0000256" key="5">
    <source>
        <dbReference type="ARBA" id="ARBA00023235"/>
    </source>
</evidence>
<comment type="pathway">
    <text evidence="1">Lipid metabolism; fatty acid beta-oxidation.</text>
</comment>
<organism evidence="6 7">
    <name type="scientific">Isoptericola sediminis</name>
    <dbReference type="NCBI Taxonomy" id="2733572"/>
    <lineage>
        <taxon>Bacteria</taxon>
        <taxon>Bacillati</taxon>
        <taxon>Actinomycetota</taxon>
        <taxon>Actinomycetes</taxon>
        <taxon>Micrococcales</taxon>
        <taxon>Promicromonosporaceae</taxon>
        <taxon>Isoptericola</taxon>
    </lineage>
</organism>